<comment type="caution">
    <text evidence="1">The sequence shown here is derived from an EMBL/GenBank/DDBJ whole genome shotgun (WGS) entry which is preliminary data.</text>
</comment>
<organism evidence="1 2">
    <name type="scientific">Carya illinoinensis</name>
    <name type="common">Pecan</name>
    <dbReference type="NCBI Taxonomy" id="32201"/>
    <lineage>
        <taxon>Eukaryota</taxon>
        <taxon>Viridiplantae</taxon>
        <taxon>Streptophyta</taxon>
        <taxon>Embryophyta</taxon>
        <taxon>Tracheophyta</taxon>
        <taxon>Spermatophyta</taxon>
        <taxon>Magnoliopsida</taxon>
        <taxon>eudicotyledons</taxon>
        <taxon>Gunneridae</taxon>
        <taxon>Pentapetalae</taxon>
        <taxon>rosids</taxon>
        <taxon>fabids</taxon>
        <taxon>Fagales</taxon>
        <taxon>Juglandaceae</taxon>
        <taxon>Carya</taxon>
    </lineage>
</organism>
<evidence type="ECO:0000313" key="2">
    <source>
        <dbReference type="Proteomes" id="UP000811609"/>
    </source>
</evidence>
<keyword evidence="2" id="KW-1185">Reference proteome</keyword>
<sequence>MQVTVILHFEKLMIFHLKESCEESCSFTSWSSIYHIYNILQTAGYDLS</sequence>
<evidence type="ECO:0000313" key="1">
    <source>
        <dbReference type="EMBL" id="KAG6648827.1"/>
    </source>
</evidence>
<protein>
    <submittedName>
        <fullName evidence="1">Uncharacterized protein</fullName>
    </submittedName>
</protein>
<dbReference type="AlphaFoldDB" id="A0A8T1Q403"/>
<reference evidence="1" key="1">
    <citation type="submission" date="2020-12" db="EMBL/GenBank/DDBJ databases">
        <title>WGS assembly of Carya illinoinensis cv. Pawnee.</title>
        <authorList>
            <person name="Platts A."/>
            <person name="Shu S."/>
            <person name="Wright S."/>
            <person name="Barry K."/>
            <person name="Edger P."/>
            <person name="Pires J.C."/>
            <person name="Schmutz J."/>
        </authorList>
    </citation>
    <scope>NUCLEOTIDE SEQUENCE</scope>
    <source>
        <tissue evidence="1">Leaf</tissue>
    </source>
</reference>
<proteinExistence type="predicted"/>
<name>A0A8T1Q403_CARIL</name>
<dbReference type="EMBL" id="CM031815">
    <property type="protein sequence ID" value="KAG6648827.1"/>
    <property type="molecule type" value="Genomic_DNA"/>
</dbReference>
<accession>A0A8T1Q403</accession>
<dbReference type="Proteomes" id="UP000811609">
    <property type="component" value="Chromosome 7"/>
</dbReference>
<gene>
    <name evidence="1" type="ORF">CIPAW_07G171300</name>
</gene>